<dbReference type="Proteomes" id="UP000887575">
    <property type="component" value="Unassembled WGS sequence"/>
</dbReference>
<feature type="domain" description="Amine oxidase" evidence="6">
    <location>
        <begin position="15"/>
        <end position="190"/>
    </location>
</feature>
<dbReference type="PANTHER" id="PTHR43563:SF18">
    <property type="entry name" value="AMINE OXIDASE DOMAIN-CONTAINING PROTEIN"/>
    <property type="match status" value="1"/>
</dbReference>
<dbReference type="GO" id="GO:0097621">
    <property type="term" value="F:monoamine oxidase activity"/>
    <property type="evidence" value="ECO:0007669"/>
    <property type="project" value="UniProtKB-EC"/>
</dbReference>
<dbReference type="Gene3D" id="3.50.50.60">
    <property type="entry name" value="FAD/NAD(P)-binding domain"/>
    <property type="match status" value="1"/>
</dbReference>
<feature type="compositionally biased region" description="Polar residues" evidence="5">
    <location>
        <begin position="425"/>
        <end position="444"/>
    </location>
</feature>
<dbReference type="AlphaFoldDB" id="A0AAF3EDI6"/>
<comment type="catalytic activity">
    <reaction evidence="4">
        <text>a secondary aliphatic amine + O2 + H2O = a primary amine + an aldehyde + H2O2</text>
        <dbReference type="Rhea" id="RHEA:26414"/>
        <dbReference type="ChEBI" id="CHEBI:15377"/>
        <dbReference type="ChEBI" id="CHEBI:15379"/>
        <dbReference type="ChEBI" id="CHEBI:16240"/>
        <dbReference type="ChEBI" id="CHEBI:17478"/>
        <dbReference type="ChEBI" id="CHEBI:58855"/>
        <dbReference type="ChEBI" id="CHEBI:65296"/>
        <dbReference type="EC" id="1.4.3.4"/>
    </reaction>
</comment>
<feature type="region of interest" description="Disordered" evidence="5">
    <location>
        <begin position="303"/>
        <end position="337"/>
    </location>
</feature>
<keyword evidence="7" id="KW-1185">Reference proteome</keyword>
<protein>
    <recommendedName>
        <fullName evidence="3">monoamine oxidase</fullName>
        <ecNumber evidence="3">1.4.3.4</ecNumber>
    </recommendedName>
</protein>
<feature type="region of interest" description="Disordered" evidence="5">
    <location>
        <begin position="736"/>
        <end position="812"/>
    </location>
</feature>
<reference evidence="8" key="1">
    <citation type="submission" date="2024-02" db="UniProtKB">
        <authorList>
            <consortium name="WormBaseParasite"/>
        </authorList>
    </citation>
    <scope>IDENTIFICATION</scope>
</reference>
<dbReference type="WBParaSite" id="MBELARI_LOCUS12041">
    <property type="protein sequence ID" value="MBELARI_LOCUS12041"/>
    <property type="gene ID" value="MBELARI_LOCUS12041"/>
</dbReference>
<evidence type="ECO:0000256" key="4">
    <source>
        <dbReference type="ARBA" id="ARBA00048448"/>
    </source>
</evidence>
<dbReference type="EC" id="1.4.3.4" evidence="3"/>
<dbReference type="GO" id="GO:0005741">
    <property type="term" value="C:mitochondrial outer membrane"/>
    <property type="evidence" value="ECO:0007669"/>
    <property type="project" value="UniProtKB-SubCell"/>
</dbReference>
<dbReference type="InterPro" id="IPR036188">
    <property type="entry name" value="FAD/NAD-bd_sf"/>
</dbReference>
<dbReference type="SUPFAM" id="SSF54373">
    <property type="entry name" value="FAD-linked reductases, C-terminal domain"/>
    <property type="match status" value="1"/>
</dbReference>
<feature type="compositionally biased region" description="Polar residues" evidence="5">
    <location>
        <begin position="206"/>
        <end position="219"/>
    </location>
</feature>
<comment type="similarity">
    <text evidence="2">Belongs to the flavin monoamine oxidase family.</text>
</comment>
<comment type="subcellular location">
    <subcellularLocation>
        <location evidence="1">Mitochondrion outer membrane</location>
        <topology evidence="1">Single-pass type IV membrane protein</topology>
        <orientation evidence="1">Cytoplasmic side</orientation>
    </subcellularLocation>
</comment>
<feature type="compositionally biased region" description="Low complexity" evidence="5">
    <location>
        <begin position="365"/>
        <end position="381"/>
    </location>
</feature>
<evidence type="ECO:0000259" key="6">
    <source>
        <dbReference type="Pfam" id="PF01593"/>
    </source>
</evidence>
<organism evidence="7 8">
    <name type="scientific">Mesorhabditis belari</name>
    <dbReference type="NCBI Taxonomy" id="2138241"/>
    <lineage>
        <taxon>Eukaryota</taxon>
        <taxon>Metazoa</taxon>
        <taxon>Ecdysozoa</taxon>
        <taxon>Nematoda</taxon>
        <taxon>Chromadorea</taxon>
        <taxon>Rhabditida</taxon>
        <taxon>Rhabditina</taxon>
        <taxon>Rhabditomorpha</taxon>
        <taxon>Rhabditoidea</taxon>
        <taxon>Rhabditidae</taxon>
        <taxon>Mesorhabditinae</taxon>
        <taxon>Mesorhabditis</taxon>
    </lineage>
</organism>
<name>A0AAF3EDI6_9BILA</name>
<feature type="compositionally biased region" description="Low complexity" evidence="5">
    <location>
        <begin position="303"/>
        <end position="325"/>
    </location>
</feature>
<dbReference type="Pfam" id="PF01593">
    <property type="entry name" value="Amino_oxidase"/>
    <property type="match status" value="1"/>
</dbReference>
<dbReference type="InterPro" id="IPR050703">
    <property type="entry name" value="Flavin_MAO"/>
</dbReference>
<feature type="region of interest" description="Disordered" evidence="5">
    <location>
        <begin position="195"/>
        <end position="223"/>
    </location>
</feature>
<sequence length="983" mass="106216">MTNFLRNYRPRGFATYFAMTYAKPFWRENGNSGQIIYSGVVDDLLWATTFDTSENNLCGHDGVTGILWGIAHFKSENITEAQRQSSYKNLIEITFPNAPQPMDISDYQFYNDQYSLGSIGVLPVSKDASVLSLLGALSIDDNTPYSEQRRKRFSLQSPSIHFTSAELSKESMGMMNGAVLHGQLVAEQVLKQLAANPSPSVSSPSRATPYSASPDQPSTIKPEASSLLYPDDLMNDKGTTTFAYRTTPQYPSSESQTPPLTSTAKYDFPYATSPMYPDSFETTTVKPAMQATTLDYTAEFLGSSTKESSTTTTTTTTTTEISTTKPELSSLLYPDDLMNDNATTTFAYATSPQYETSEEPKETTPKPQSSTSSNPENETTPFAYETSSQYPATSSEEPILPPYQPVYDFPYSTSTQYPSDFYPTTGASYDQEAQGNTTTPSNETMPAAPSTLVPDLLADLLNATTPAANVTEVTEVTEGANVTELVTTPSNETMPTVSLEPDFVADLLNPTTNPTTKPENVTEVPEAANVTEPMLIAENVTIVELINATFPGDTVTDLLNETTTIEPATNQTVPVETISDLNGTSAVNETEVSTLSVPVDTVLDLLNPSAPENKTESPVPVDEVLDLLNPTPPSNEIEPKNVTKTVDELLNLLNAPENKTVNAPIEEILDLLNPKAPENGTGVVEETKNTNLPVQIDKIFDLLNPKAPENGTVDEKSTVAPAPAPALVDLIWDLLNPSQPPENVTQSEPASQPASQPANFTETLPTAPTNATAETPELPTTPTNATAETPELPTTPTNATAETPELPTTPTNATTETLEVSTTIFTLNDTTNLVARDSPQARENSTAPFEYHTSSPYPPDAFNDTQPILQTILNESFAFPYSTSTQYPLDAFPTPQPLPNTTAQPDLAVELLSADVNATTVNNVTTVAPDVTNATAETPQEIVQDAVKQVEQNIQKIPLSNRKPIAGRLANVLASLLNLVRRR</sequence>
<evidence type="ECO:0000256" key="5">
    <source>
        <dbReference type="SAM" id="MobiDB-lite"/>
    </source>
</evidence>
<evidence type="ECO:0000256" key="3">
    <source>
        <dbReference type="ARBA" id="ARBA00012804"/>
    </source>
</evidence>
<proteinExistence type="inferred from homology"/>
<feature type="region of interest" description="Disordered" evidence="5">
    <location>
        <begin position="350"/>
        <end position="446"/>
    </location>
</feature>
<dbReference type="InterPro" id="IPR002937">
    <property type="entry name" value="Amino_oxidase"/>
</dbReference>
<evidence type="ECO:0000256" key="1">
    <source>
        <dbReference type="ARBA" id="ARBA00004362"/>
    </source>
</evidence>
<evidence type="ECO:0000256" key="2">
    <source>
        <dbReference type="ARBA" id="ARBA00005995"/>
    </source>
</evidence>
<evidence type="ECO:0000313" key="7">
    <source>
        <dbReference type="Proteomes" id="UP000887575"/>
    </source>
</evidence>
<dbReference type="PANTHER" id="PTHR43563">
    <property type="entry name" value="AMINE OXIDASE"/>
    <property type="match status" value="1"/>
</dbReference>
<evidence type="ECO:0000313" key="8">
    <source>
        <dbReference type="WBParaSite" id="MBELARI_LOCUS12041"/>
    </source>
</evidence>
<accession>A0AAF3EDI6</accession>
<feature type="compositionally biased region" description="Polar residues" evidence="5">
    <location>
        <begin position="385"/>
        <end position="396"/>
    </location>
</feature>
<feature type="compositionally biased region" description="Low complexity" evidence="5">
    <location>
        <begin position="761"/>
        <end position="812"/>
    </location>
</feature>
<feature type="compositionally biased region" description="Polar residues" evidence="5">
    <location>
        <begin position="741"/>
        <end position="760"/>
    </location>
</feature>